<organism evidence="1 2">
    <name type="scientific">Petrolisthes manimaculis</name>
    <dbReference type="NCBI Taxonomy" id="1843537"/>
    <lineage>
        <taxon>Eukaryota</taxon>
        <taxon>Metazoa</taxon>
        <taxon>Ecdysozoa</taxon>
        <taxon>Arthropoda</taxon>
        <taxon>Crustacea</taxon>
        <taxon>Multicrustacea</taxon>
        <taxon>Malacostraca</taxon>
        <taxon>Eumalacostraca</taxon>
        <taxon>Eucarida</taxon>
        <taxon>Decapoda</taxon>
        <taxon>Pleocyemata</taxon>
        <taxon>Anomura</taxon>
        <taxon>Galatheoidea</taxon>
        <taxon>Porcellanidae</taxon>
        <taxon>Petrolisthes</taxon>
    </lineage>
</organism>
<comment type="caution">
    <text evidence="1">The sequence shown here is derived from an EMBL/GenBank/DDBJ whole genome shotgun (WGS) entry which is preliminary data.</text>
</comment>
<proteinExistence type="predicted"/>
<reference evidence="1" key="1">
    <citation type="submission" date="2023-11" db="EMBL/GenBank/DDBJ databases">
        <title>Genome assemblies of two species of porcelain crab, Petrolisthes cinctipes and Petrolisthes manimaculis (Anomura: Porcellanidae).</title>
        <authorList>
            <person name="Angst P."/>
        </authorList>
    </citation>
    <scope>NUCLEOTIDE SEQUENCE</scope>
    <source>
        <strain evidence="1">PB745_02</strain>
        <tissue evidence="1">Gill</tissue>
    </source>
</reference>
<name>A0AAE1PM35_9EUCA</name>
<evidence type="ECO:0000313" key="1">
    <source>
        <dbReference type="EMBL" id="KAK4310568.1"/>
    </source>
</evidence>
<dbReference type="Proteomes" id="UP001292094">
    <property type="component" value="Unassembled WGS sequence"/>
</dbReference>
<dbReference type="EMBL" id="JAWZYT010001625">
    <property type="protein sequence ID" value="KAK4310568.1"/>
    <property type="molecule type" value="Genomic_DNA"/>
</dbReference>
<accession>A0AAE1PM35</accession>
<gene>
    <name evidence="1" type="ORF">Pmani_017870</name>
</gene>
<dbReference type="AlphaFoldDB" id="A0AAE1PM35"/>
<sequence length="80" mass="8946">MTPQEGTLKRLLGSDATAEVKVVKLGGWWWWVDMLPLNAKIKALSKFHLYKAAQTFYHVYTQLGSLSGLVSRRGKAIGLL</sequence>
<protein>
    <submittedName>
        <fullName evidence="1">Uncharacterized protein</fullName>
    </submittedName>
</protein>
<evidence type="ECO:0000313" key="2">
    <source>
        <dbReference type="Proteomes" id="UP001292094"/>
    </source>
</evidence>
<keyword evidence="2" id="KW-1185">Reference proteome</keyword>